<dbReference type="InterPro" id="IPR009229">
    <property type="entry name" value="AgrD"/>
</dbReference>
<keyword evidence="3" id="KW-1185">Reference proteome</keyword>
<organism evidence="2 3">
    <name type="scientific">Thomasclavelia cocleata</name>
    <dbReference type="NCBI Taxonomy" id="69824"/>
    <lineage>
        <taxon>Bacteria</taxon>
        <taxon>Bacillati</taxon>
        <taxon>Bacillota</taxon>
        <taxon>Erysipelotrichia</taxon>
        <taxon>Erysipelotrichales</taxon>
        <taxon>Coprobacillaceae</taxon>
        <taxon>Thomasclavelia</taxon>
    </lineage>
</organism>
<gene>
    <name evidence="2" type="ORF">SAMN04489758_10450</name>
</gene>
<reference evidence="3" key="1">
    <citation type="submission" date="2016-10" db="EMBL/GenBank/DDBJ databases">
        <authorList>
            <person name="Varghese N."/>
            <person name="Submissions S."/>
        </authorList>
    </citation>
    <scope>NUCLEOTIDE SEQUENCE [LARGE SCALE GENOMIC DNA]</scope>
    <source>
        <strain evidence="3">DSM 1551</strain>
    </source>
</reference>
<accession>A0A1I0CXB2</accession>
<evidence type="ECO:0000313" key="3">
    <source>
        <dbReference type="Proteomes" id="UP000198558"/>
    </source>
</evidence>
<sequence length="46" mass="5256">MKKMYNKLLTLVASSAFILAIQAVNAASREHIYQGEEPETLKKYKK</sequence>
<protein>
    <submittedName>
        <fullName evidence="2">Cyclic lactone autoinducer peptide</fullName>
    </submittedName>
</protein>
<name>A0A1I0CXB2_9FIRM</name>
<evidence type="ECO:0000256" key="1">
    <source>
        <dbReference type="SAM" id="SignalP"/>
    </source>
</evidence>
<proteinExistence type="predicted"/>
<keyword evidence="1" id="KW-0732">Signal</keyword>
<dbReference type="NCBIfam" id="TIGR04223">
    <property type="entry name" value="quorum_AgrD"/>
    <property type="match status" value="1"/>
</dbReference>
<dbReference type="Proteomes" id="UP000198558">
    <property type="component" value="Unassembled WGS sequence"/>
</dbReference>
<evidence type="ECO:0000313" key="2">
    <source>
        <dbReference type="EMBL" id="SET24404.1"/>
    </source>
</evidence>
<feature type="signal peptide" evidence="1">
    <location>
        <begin position="1"/>
        <end position="26"/>
    </location>
</feature>
<dbReference type="OrthoDB" id="9932783at2"/>
<dbReference type="GeneID" id="78287669"/>
<dbReference type="EMBL" id="FOIN01000004">
    <property type="protein sequence ID" value="SET24404.1"/>
    <property type="molecule type" value="Genomic_DNA"/>
</dbReference>
<dbReference type="RefSeq" id="WP_092352421.1">
    <property type="nucleotide sequence ID" value="NZ_CAJTPY010000013.1"/>
</dbReference>
<dbReference type="AlphaFoldDB" id="A0A1I0CXB2"/>
<feature type="chain" id="PRO_5011548817" evidence="1">
    <location>
        <begin position="27"/>
        <end position="46"/>
    </location>
</feature>